<gene>
    <name evidence="1" type="ORF">MM415B01388_0002</name>
</gene>
<reference evidence="1" key="1">
    <citation type="submission" date="2020-03" db="EMBL/GenBank/DDBJ databases">
        <title>The deep terrestrial virosphere.</title>
        <authorList>
            <person name="Holmfeldt K."/>
            <person name="Nilsson E."/>
            <person name="Simone D."/>
            <person name="Lopez-Fernandez M."/>
            <person name="Wu X."/>
            <person name="de Brujin I."/>
            <person name="Lundin D."/>
            <person name="Andersson A."/>
            <person name="Bertilsson S."/>
            <person name="Dopson M."/>
        </authorList>
    </citation>
    <scope>NUCLEOTIDE SEQUENCE</scope>
    <source>
        <strain evidence="1">MM415B01388</strain>
    </source>
</reference>
<protein>
    <submittedName>
        <fullName evidence="1">Putative capsid protein</fullName>
    </submittedName>
</protein>
<dbReference type="EMBL" id="MT141344">
    <property type="protein sequence ID" value="QJA58874.1"/>
    <property type="molecule type" value="Genomic_DNA"/>
</dbReference>
<evidence type="ECO:0000313" key="1">
    <source>
        <dbReference type="EMBL" id="QJA58874.1"/>
    </source>
</evidence>
<sequence>MAESGGHWNNLAEVAKLSQSTLVPGVIEETIKRGSVLGFAPLSQAADSGTSIKWNRESTTMEASVQDISIGEGLSWTEAVTYDQQETTLKISYLGTKLDNFVRDIYGNRNNYEAIRLMELQKAVMLKLGDKFIYDDVTYGGAKQFDGLHALAAENSGNLNIDEGEGALSIMNIRLMIDAMKHGCDGLFMSYVLARRIDASVQEAGIASYAGMGSVSFAYDEMGKRVSFFDGIPIVRSDYLVAEQVNTGAGSDARAKNTGTAQYSIFGIKFGQVMLQQPGLSIGFGGTNGMGEFFKVRYFAELPEYDAGGIQVLTYVAPLLGSSMGLGRIYDITDAAVTA</sequence>
<organism evidence="1">
    <name type="scientific">viral metagenome</name>
    <dbReference type="NCBI Taxonomy" id="1070528"/>
    <lineage>
        <taxon>unclassified sequences</taxon>
        <taxon>metagenomes</taxon>
        <taxon>organismal metagenomes</taxon>
    </lineage>
</organism>
<dbReference type="AlphaFoldDB" id="A0A6M3IN78"/>
<name>A0A6M3IN78_9ZZZZ</name>
<accession>A0A6M3IN78</accession>
<proteinExistence type="predicted"/>